<dbReference type="InterPro" id="IPR050198">
    <property type="entry name" value="Non-receptor_tyrosine_kinases"/>
</dbReference>
<evidence type="ECO:0000313" key="6">
    <source>
        <dbReference type="WBParaSite" id="maker-unitig_32645-snap-gene-0.1-mRNA-1"/>
    </source>
</evidence>
<evidence type="ECO:0000313" key="5">
    <source>
        <dbReference type="Proteomes" id="UP000095280"/>
    </source>
</evidence>
<dbReference type="PROSITE" id="PS50011">
    <property type="entry name" value="PROTEIN_KINASE_DOM"/>
    <property type="match status" value="1"/>
</dbReference>
<reference evidence="6" key="1">
    <citation type="submission" date="2016-11" db="UniProtKB">
        <authorList>
            <consortium name="WormBaseParasite"/>
        </authorList>
    </citation>
    <scope>IDENTIFICATION</scope>
</reference>
<feature type="domain" description="Protein kinase" evidence="4">
    <location>
        <begin position="1"/>
        <end position="195"/>
    </location>
</feature>
<dbReference type="InterPro" id="IPR011009">
    <property type="entry name" value="Kinase-like_dom_sf"/>
</dbReference>
<sequence length="298" mass="33092">KKLPNYIIAEFMPHGNLLDFLRNRRLELRPFVLLLHGQPVASGMAYLEQHRFVHRDLAARTACCDGSVVKVADFRLTAVSKVTQMMSMLPGGAAKFPIKWTAPESLAYNRFNSQSDVWSFGVLLWEIATYAVGLGGLQQQSAADDCRQPAQRLPAAPIGVEDLICRAASKQQHRRTPTLDEDIGQFRWCHRSWWFFDEHRRQVSGWRWAAPEARRPTRRRRGGGGSNDSADFDCDAALLLATAASAASARQFASPPLQRRSHEKRQHSVDAPSSSAAALPWTLTIIITIATSDAASSA</sequence>
<dbReference type="PANTHER" id="PTHR24418">
    <property type="entry name" value="TYROSINE-PROTEIN KINASE"/>
    <property type="match status" value="1"/>
</dbReference>
<evidence type="ECO:0000259" key="4">
    <source>
        <dbReference type="PROSITE" id="PS50011"/>
    </source>
</evidence>
<dbReference type="InterPro" id="IPR001245">
    <property type="entry name" value="Ser-Thr/Tyr_kinase_cat_dom"/>
</dbReference>
<dbReference type="SUPFAM" id="SSF56112">
    <property type="entry name" value="Protein kinase-like (PK-like)"/>
    <property type="match status" value="1"/>
</dbReference>
<evidence type="ECO:0000256" key="1">
    <source>
        <dbReference type="ARBA" id="ARBA00022741"/>
    </source>
</evidence>
<evidence type="ECO:0000256" key="2">
    <source>
        <dbReference type="ARBA" id="ARBA00022840"/>
    </source>
</evidence>
<dbReference type="Pfam" id="PF07714">
    <property type="entry name" value="PK_Tyr_Ser-Thr"/>
    <property type="match status" value="1"/>
</dbReference>
<keyword evidence="1" id="KW-0547">Nucleotide-binding</keyword>
<dbReference type="GO" id="GO:0005524">
    <property type="term" value="F:ATP binding"/>
    <property type="evidence" value="ECO:0007669"/>
    <property type="project" value="UniProtKB-KW"/>
</dbReference>
<organism evidence="5 6">
    <name type="scientific">Macrostomum lignano</name>
    <dbReference type="NCBI Taxonomy" id="282301"/>
    <lineage>
        <taxon>Eukaryota</taxon>
        <taxon>Metazoa</taxon>
        <taxon>Spiralia</taxon>
        <taxon>Lophotrochozoa</taxon>
        <taxon>Platyhelminthes</taxon>
        <taxon>Rhabditophora</taxon>
        <taxon>Macrostomorpha</taxon>
        <taxon>Macrostomida</taxon>
        <taxon>Macrostomidae</taxon>
        <taxon>Macrostomum</taxon>
    </lineage>
</organism>
<keyword evidence="5" id="KW-1185">Reference proteome</keyword>
<evidence type="ECO:0000256" key="3">
    <source>
        <dbReference type="SAM" id="MobiDB-lite"/>
    </source>
</evidence>
<dbReference type="InterPro" id="IPR000719">
    <property type="entry name" value="Prot_kinase_dom"/>
</dbReference>
<dbReference type="Gene3D" id="1.10.510.10">
    <property type="entry name" value="Transferase(Phosphotransferase) domain 1"/>
    <property type="match status" value="1"/>
</dbReference>
<dbReference type="AlphaFoldDB" id="A0A1I8FFC6"/>
<dbReference type="Proteomes" id="UP000095280">
    <property type="component" value="Unplaced"/>
</dbReference>
<dbReference type="WBParaSite" id="maker-unitig_32645-snap-gene-0.1-mRNA-1">
    <property type="protein sequence ID" value="maker-unitig_32645-snap-gene-0.1-mRNA-1"/>
    <property type="gene ID" value="maker-unitig_32645-snap-gene-0.1"/>
</dbReference>
<accession>A0A1I8FFC6</accession>
<proteinExistence type="predicted"/>
<feature type="region of interest" description="Disordered" evidence="3">
    <location>
        <begin position="251"/>
        <end position="273"/>
    </location>
</feature>
<dbReference type="PRINTS" id="PR00109">
    <property type="entry name" value="TYRKINASE"/>
</dbReference>
<protein>
    <submittedName>
        <fullName evidence="6">Non-specific protein-tyrosine kinase</fullName>
    </submittedName>
</protein>
<keyword evidence="2" id="KW-0067">ATP-binding</keyword>
<dbReference type="GO" id="GO:0004672">
    <property type="term" value="F:protein kinase activity"/>
    <property type="evidence" value="ECO:0007669"/>
    <property type="project" value="InterPro"/>
</dbReference>
<name>A0A1I8FFC6_9PLAT</name>